<dbReference type="PANTHER" id="PTHR43335:SF4">
    <property type="entry name" value="ABC TRANSPORTER, ATP-BINDING PROTEIN"/>
    <property type="match status" value="1"/>
</dbReference>
<evidence type="ECO:0000256" key="3">
    <source>
        <dbReference type="ARBA" id="ARBA00022741"/>
    </source>
</evidence>
<dbReference type="PANTHER" id="PTHR43335">
    <property type="entry name" value="ABC TRANSPORTER, ATP-BINDING PROTEIN"/>
    <property type="match status" value="1"/>
</dbReference>
<keyword evidence="3" id="KW-0547">Nucleotide-binding</keyword>
<dbReference type="CDD" id="cd03230">
    <property type="entry name" value="ABC_DR_subfamily_A"/>
    <property type="match status" value="1"/>
</dbReference>
<dbReference type="SUPFAM" id="SSF52540">
    <property type="entry name" value="P-loop containing nucleoside triphosphate hydrolases"/>
    <property type="match status" value="1"/>
</dbReference>
<dbReference type="EMBL" id="QQSY01000002">
    <property type="protein sequence ID" value="RDI98487.1"/>
    <property type="molecule type" value="Genomic_DNA"/>
</dbReference>
<name>A0A370K7R8_9GAMM</name>
<evidence type="ECO:0000313" key="7">
    <source>
        <dbReference type="Proteomes" id="UP000254711"/>
    </source>
</evidence>
<dbReference type="InterPro" id="IPR003439">
    <property type="entry name" value="ABC_transporter-like_ATP-bd"/>
</dbReference>
<dbReference type="PROSITE" id="PS00211">
    <property type="entry name" value="ABC_TRANSPORTER_1"/>
    <property type="match status" value="1"/>
</dbReference>
<evidence type="ECO:0000256" key="1">
    <source>
        <dbReference type="ARBA" id="ARBA00005417"/>
    </source>
</evidence>
<keyword evidence="7" id="KW-1185">Reference proteome</keyword>
<protein>
    <submittedName>
        <fullName evidence="6">ABC transporter ATP-binding protein</fullName>
    </submittedName>
</protein>
<accession>A0A370K7R8</accession>
<evidence type="ECO:0000313" key="6">
    <source>
        <dbReference type="EMBL" id="RDI98487.1"/>
    </source>
</evidence>
<evidence type="ECO:0000259" key="5">
    <source>
        <dbReference type="PROSITE" id="PS50893"/>
    </source>
</evidence>
<dbReference type="InterPro" id="IPR003593">
    <property type="entry name" value="AAA+_ATPase"/>
</dbReference>
<dbReference type="GO" id="GO:0016887">
    <property type="term" value="F:ATP hydrolysis activity"/>
    <property type="evidence" value="ECO:0007669"/>
    <property type="project" value="InterPro"/>
</dbReference>
<dbReference type="GO" id="GO:0005524">
    <property type="term" value="F:ATP binding"/>
    <property type="evidence" value="ECO:0007669"/>
    <property type="project" value="UniProtKB-KW"/>
</dbReference>
<dbReference type="OrthoDB" id="9778547at2"/>
<dbReference type="SMART" id="SM00382">
    <property type="entry name" value="AAA"/>
    <property type="match status" value="1"/>
</dbReference>
<dbReference type="InterPro" id="IPR017871">
    <property type="entry name" value="ABC_transporter-like_CS"/>
</dbReference>
<dbReference type="AlphaFoldDB" id="A0A370K7R8"/>
<comment type="caution">
    <text evidence="6">The sequence shown here is derived from an EMBL/GenBank/DDBJ whole genome shotgun (WGS) entry which is preliminary data.</text>
</comment>
<reference evidence="6 7" key="1">
    <citation type="submission" date="2018-07" db="EMBL/GenBank/DDBJ databases">
        <title>Dyella solisilvae sp. nov., isolated from the pine and broad-leaved mixed forest soil.</title>
        <authorList>
            <person name="Gao Z."/>
            <person name="Qiu L."/>
        </authorList>
    </citation>
    <scope>NUCLEOTIDE SEQUENCE [LARGE SCALE GENOMIC DNA]</scope>
    <source>
        <strain evidence="6 7">DHG54</strain>
    </source>
</reference>
<dbReference type="PROSITE" id="PS50893">
    <property type="entry name" value="ABC_TRANSPORTER_2"/>
    <property type="match status" value="1"/>
</dbReference>
<evidence type="ECO:0000256" key="2">
    <source>
        <dbReference type="ARBA" id="ARBA00022448"/>
    </source>
</evidence>
<feature type="domain" description="ABC transporter" evidence="5">
    <location>
        <begin position="13"/>
        <end position="240"/>
    </location>
</feature>
<dbReference type="Proteomes" id="UP000254711">
    <property type="component" value="Unassembled WGS sequence"/>
</dbReference>
<dbReference type="InterPro" id="IPR027417">
    <property type="entry name" value="P-loop_NTPase"/>
</dbReference>
<comment type="similarity">
    <text evidence="1">Belongs to the ABC transporter superfamily.</text>
</comment>
<organism evidence="6 7">
    <name type="scientific">Dyella solisilvae</name>
    <dbReference type="NCBI Taxonomy" id="1920168"/>
    <lineage>
        <taxon>Bacteria</taxon>
        <taxon>Pseudomonadati</taxon>
        <taxon>Pseudomonadota</taxon>
        <taxon>Gammaproteobacteria</taxon>
        <taxon>Lysobacterales</taxon>
        <taxon>Rhodanobacteraceae</taxon>
        <taxon>Dyella</taxon>
    </lineage>
</organism>
<keyword evidence="2" id="KW-0813">Transport</keyword>
<proteinExistence type="inferred from homology"/>
<dbReference type="Gene3D" id="3.40.50.300">
    <property type="entry name" value="P-loop containing nucleotide triphosphate hydrolases"/>
    <property type="match status" value="1"/>
</dbReference>
<sequence length="319" mass="34131">MPTGAHGLNAAVVEINGVVKRYGATPVVRGVSFSCGEGEVIGLAGHNGAGKSTLFKMMLGIIAADEGDILLFGEPVRGRRFREVRRAIGYLPEHVALYDNLSGLETLRFFARLKSADPSRCKSLLERVGLGSAIHRAVREYSKGMRQRLGFAQALLGQPRLLMLDEPTNGLDPEAIHAFYDVLDQLRQDGATIILSSHLLAEIQSRVDRLVIMASGQLVAQGTVAALAAATGLPARLVVTPRDGARDRVRGALLAAGFVPQDLADGEVQVAVATPQRMALLGVLADLSDALTAYAIAEPTLEDVFLRHQRGVTWVERAA</sequence>
<keyword evidence="4 6" id="KW-0067">ATP-binding</keyword>
<gene>
    <name evidence="6" type="ORF">DVT68_08095</name>
</gene>
<dbReference type="Pfam" id="PF00005">
    <property type="entry name" value="ABC_tran"/>
    <property type="match status" value="1"/>
</dbReference>
<evidence type="ECO:0000256" key="4">
    <source>
        <dbReference type="ARBA" id="ARBA00022840"/>
    </source>
</evidence>